<keyword evidence="7" id="KW-1185">Reference proteome</keyword>
<dbReference type="GO" id="GO:0007030">
    <property type="term" value="P:Golgi organization"/>
    <property type="evidence" value="ECO:0007669"/>
    <property type="project" value="TreeGrafter"/>
</dbReference>
<feature type="compositionally biased region" description="Polar residues" evidence="5">
    <location>
        <begin position="1259"/>
        <end position="1277"/>
    </location>
</feature>
<feature type="compositionally biased region" description="Low complexity" evidence="5">
    <location>
        <begin position="563"/>
        <end position="575"/>
    </location>
</feature>
<dbReference type="GO" id="GO:0005794">
    <property type="term" value="C:Golgi apparatus"/>
    <property type="evidence" value="ECO:0007669"/>
    <property type="project" value="UniProtKB-SubCell"/>
</dbReference>
<comment type="caution">
    <text evidence="6">The sequence shown here is derived from an EMBL/GenBank/DDBJ whole genome shotgun (WGS) entry which is preliminary data.</text>
</comment>
<reference evidence="6" key="1">
    <citation type="submission" date="2022-01" db="EMBL/GenBank/DDBJ databases">
        <title>Genome Sequence Resource for Two Populations of Ditylenchus destructor, the Migratory Endoparasitic Phytonematode.</title>
        <authorList>
            <person name="Zhang H."/>
            <person name="Lin R."/>
            <person name="Xie B."/>
        </authorList>
    </citation>
    <scope>NUCLEOTIDE SEQUENCE</scope>
    <source>
        <strain evidence="6">BazhouSP</strain>
    </source>
</reference>
<dbReference type="Gene3D" id="1.10.287.1490">
    <property type="match status" value="1"/>
</dbReference>
<keyword evidence="6" id="KW-0675">Receptor</keyword>
<feature type="compositionally biased region" description="Polar residues" evidence="5">
    <location>
        <begin position="1231"/>
        <end position="1244"/>
    </location>
</feature>
<proteinExistence type="predicted"/>
<keyword evidence="3 4" id="KW-0175">Coiled coil</keyword>
<feature type="region of interest" description="Disordered" evidence="5">
    <location>
        <begin position="1116"/>
        <end position="1137"/>
    </location>
</feature>
<feature type="coiled-coil region" evidence="4">
    <location>
        <begin position="207"/>
        <end position="482"/>
    </location>
</feature>
<protein>
    <submittedName>
        <fullName evidence="6">Thyroid receptor-interacting protein 11</fullName>
    </submittedName>
</protein>
<dbReference type="PANTHER" id="PTHR18921:SF2">
    <property type="entry name" value="THYROID RECEPTOR-INTERACTING PROTEIN 11"/>
    <property type="match status" value="1"/>
</dbReference>
<keyword evidence="2" id="KW-0333">Golgi apparatus</keyword>
<feature type="region of interest" description="Disordered" evidence="5">
    <location>
        <begin position="1227"/>
        <end position="1277"/>
    </location>
</feature>
<name>A0AAD4N882_9BILA</name>
<evidence type="ECO:0000313" key="6">
    <source>
        <dbReference type="EMBL" id="KAI1717114.1"/>
    </source>
</evidence>
<dbReference type="AlphaFoldDB" id="A0AAD4N882"/>
<gene>
    <name evidence="6" type="ORF">DdX_06844</name>
</gene>
<sequence length="1277" mass="145245">MNFLRNIQAQVNELATEVLQQATEEVEDPESELQVERKKCAEAERQLVIEKSKAEDLLKKVNELEEQLYSASLENDATREKFEHIIYDRDLQIKNLATEVEHRRFEKDDSMARPTTFQSVDLTSNEKFAAGDFGPSSKSPSDSIKTSNLAKEIAILREKHEQEIQALMSVNAENIKHLREEYESRIHELQSWGADITQPVGEITDVSGKLNIEHEKLQDLLEEMKQRARTLENEIKCRDQTIEQLKSELTARNIAENSAAETEDNLANIEEKNTEIERLKSMNSEMMCAYNELSKEFEEYKSQNASVAVTNSDLMARIDALKANLIEYESRYDLCKSDHQDTANQLEKLTEDFERLRSSMEASRSLAESNEEKLNREVLILREALDQAKIDGGQLRSDINRFREAMKSIDDELTQLRDDNQRLAQENQNLGDYINEKVMEVADLREQLAETRLDRDKQIDRVNKEKEALAQLLESIDKVKMDYEETGTQTEETVTVSTETLTDPLKGEEQNIVGHEQHGPEIFSKERRIKRHPSSDAEGTDSGSNNGWERMGGEWVAPDVLPSGVSTSSCSGSTSNGEGKCHRGDAITISEGPRVDLHAEISHTPQSSPKCGSSVGHSDEGDEGEIVSNIDESATTKKPKANSPDPLVNSLQQSLNEKSEELALQQKIQQETLIMLKAREEEMKQCEECIGRLQGDLQEQIRESGEREQKLIEYHQQEVRKVEETVKLLQHQLDSVAIDSNSELVTLRTGNDELIKEKEELNSALERLRNENFEQCNNLAAALAEVDRVKATFTEICEKCALLEKEIERLKKESLEHSDVVAESHRIKTELNKMNEQCSNLQEEIERLRNDAAICSEDSHKTAEKDGEIEQLIHQNTELKRIVEEKHAESQKYYEKLQEFASLHSEGEQKLRIAEQQLAESRQHLATSQEEREKLQKEVMRLREHLLVMEDMGTKEAIAAEERETQLREEIRQLQDRTSTFSYSAAESETQYKEEIALLRVQLESGEEHAAKVRSQLADKEKSLSEATKALSNLQNVLREIADDHAQEIVQLEKEVESARNQYQSTSNQLSELRAHQIQLVEDRRYFEDSVTLLREDLARKSALIEELENHVEELRHAASKSASPRVSQKSGDQSPANTYKIDDVTLKQLFLSYFISDKTKQPEIALVMASILGYSQQEQSLIHQSVLPQDEGGSWLGFIGRRSGISNVQKHGPSLTEQFVRFLESESRTTNEQPTLPVQNDSTAFALRPDSLPPRLSGQAQPPTSSASDLKSILES</sequence>
<evidence type="ECO:0000256" key="3">
    <source>
        <dbReference type="ARBA" id="ARBA00023054"/>
    </source>
</evidence>
<evidence type="ECO:0000256" key="2">
    <source>
        <dbReference type="ARBA" id="ARBA00023034"/>
    </source>
</evidence>
<feature type="coiled-coil region" evidence="4">
    <location>
        <begin position="712"/>
        <end position="977"/>
    </location>
</feature>
<dbReference type="EMBL" id="JAKKPZ010000009">
    <property type="protein sequence ID" value="KAI1717114.1"/>
    <property type="molecule type" value="Genomic_DNA"/>
</dbReference>
<evidence type="ECO:0000256" key="5">
    <source>
        <dbReference type="SAM" id="MobiDB-lite"/>
    </source>
</evidence>
<dbReference type="PANTHER" id="PTHR18921">
    <property type="entry name" value="MYOSIN HEAVY CHAIN - RELATED"/>
    <property type="match status" value="1"/>
</dbReference>
<evidence type="ECO:0000313" key="7">
    <source>
        <dbReference type="Proteomes" id="UP001201812"/>
    </source>
</evidence>
<evidence type="ECO:0000256" key="4">
    <source>
        <dbReference type="SAM" id="Coils"/>
    </source>
</evidence>
<comment type="subcellular location">
    <subcellularLocation>
        <location evidence="1">Golgi apparatus</location>
    </subcellularLocation>
</comment>
<dbReference type="Proteomes" id="UP001201812">
    <property type="component" value="Unassembled WGS sequence"/>
</dbReference>
<feature type="coiled-coil region" evidence="4">
    <location>
        <begin position="33"/>
        <end position="81"/>
    </location>
</feature>
<feature type="compositionally biased region" description="Basic and acidic residues" evidence="5">
    <location>
        <begin position="506"/>
        <end position="526"/>
    </location>
</feature>
<feature type="compositionally biased region" description="Polar residues" evidence="5">
    <location>
        <begin position="1121"/>
        <end position="1137"/>
    </location>
</feature>
<accession>A0AAD4N882</accession>
<evidence type="ECO:0000256" key="1">
    <source>
        <dbReference type="ARBA" id="ARBA00004555"/>
    </source>
</evidence>
<feature type="region of interest" description="Disordered" evidence="5">
    <location>
        <begin position="506"/>
        <end position="585"/>
    </location>
</feature>
<dbReference type="GO" id="GO:0006888">
    <property type="term" value="P:endoplasmic reticulum to Golgi vesicle-mediated transport"/>
    <property type="evidence" value="ECO:0007669"/>
    <property type="project" value="TreeGrafter"/>
</dbReference>
<feature type="region of interest" description="Disordered" evidence="5">
    <location>
        <begin position="602"/>
        <end position="649"/>
    </location>
</feature>
<dbReference type="GO" id="GO:0031267">
    <property type="term" value="F:small GTPase binding"/>
    <property type="evidence" value="ECO:0007669"/>
    <property type="project" value="TreeGrafter"/>
</dbReference>
<organism evidence="6 7">
    <name type="scientific">Ditylenchus destructor</name>
    <dbReference type="NCBI Taxonomy" id="166010"/>
    <lineage>
        <taxon>Eukaryota</taxon>
        <taxon>Metazoa</taxon>
        <taxon>Ecdysozoa</taxon>
        <taxon>Nematoda</taxon>
        <taxon>Chromadorea</taxon>
        <taxon>Rhabditida</taxon>
        <taxon>Tylenchina</taxon>
        <taxon>Tylenchomorpha</taxon>
        <taxon>Sphaerularioidea</taxon>
        <taxon>Anguinidae</taxon>
        <taxon>Anguininae</taxon>
        <taxon>Ditylenchus</taxon>
    </lineage>
</organism>